<feature type="region of interest" description="Disordered" evidence="6">
    <location>
        <begin position="200"/>
        <end position="451"/>
    </location>
</feature>
<sequence length="513" mass="56078">MAPSTSTLFWSLFLETTVLHKDGPRSHWGGGGLHSSLARPHDLICQVCEKHCSDEEKFFKHIHKYHPEYWRVFSGGRPLSDFIGHHEPRRREKPFHCQICHKRYSHETGYLKHLATHPESDPSLRQQLWSCPVCRKVFTKESYLLRHMEMKLDDDHAAELVVLKKKLKIGTEKPIPPGQASATLSTVNLGLAMTIAGQRELGEGTSGDFNAPRDVGRQMQQPQRAVTSPQRGPGLESIGAAGGAAYSQENKPPDLDVHGRGEGLKFSPLHRDALRSPPPQPMSLAEYQAGVPSTVGSPQASTSSSPSTPLQRQPHPLLTSALDKLATSQPRPISRSSDAFSGSRNGDENAPYNQRVNNDSALPKDMTVRETSRADNSVGGSLRRSNSDSAFSTREPFGHPSGQENLEYGRPPSHAAPYSRSPPDDGFSPTSAYLPTAGHQGTLTNPASFRPSMHGMIPPSYLPPSIHTPPYTSGSMPVANPYLTPGAELSDRDVATALQHLARTASSSLYNNR</sequence>
<keyword evidence="2" id="KW-0677">Repeat</keyword>
<dbReference type="EMBL" id="JAODUP010000172">
    <property type="protein sequence ID" value="KAK2158341.1"/>
    <property type="molecule type" value="Genomic_DNA"/>
</dbReference>
<dbReference type="GO" id="GO:0005634">
    <property type="term" value="C:nucleus"/>
    <property type="evidence" value="ECO:0007669"/>
    <property type="project" value="TreeGrafter"/>
</dbReference>
<feature type="compositionally biased region" description="Polar residues" evidence="6">
    <location>
        <begin position="374"/>
        <end position="392"/>
    </location>
</feature>
<evidence type="ECO:0000256" key="4">
    <source>
        <dbReference type="ARBA" id="ARBA00022833"/>
    </source>
</evidence>
<evidence type="ECO:0000259" key="8">
    <source>
        <dbReference type="PROSITE" id="PS50157"/>
    </source>
</evidence>
<dbReference type="PANTHER" id="PTHR24409">
    <property type="entry name" value="ZINC FINGER PROTEIN 142"/>
    <property type="match status" value="1"/>
</dbReference>
<organism evidence="9 10">
    <name type="scientific">Paralvinella palmiformis</name>
    <dbReference type="NCBI Taxonomy" id="53620"/>
    <lineage>
        <taxon>Eukaryota</taxon>
        <taxon>Metazoa</taxon>
        <taxon>Spiralia</taxon>
        <taxon>Lophotrochozoa</taxon>
        <taxon>Annelida</taxon>
        <taxon>Polychaeta</taxon>
        <taxon>Sedentaria</taxon>
        <taxon>Canalipalpata</taxon>
        <taxon>Terebellida</taxon>
        <taxon>Terebelliformia</taxon>
        <taxon>Alvinellidae</taxon>
        <taxon>Paralvinella</taxon>
    </lineage>
</organism>
<evidence type="ECO:0000313" key="9">
    <source>
        <dbReference type="EMBL" id="KAK2158341.1"/>
    </source>
</evidence>
<reference evidence="9" key="1">
    <citation type="journal article" date="2023" name="Mol. Biol. Evol.">
        <title>Third-Generation Sequencing Reveals the Adaptive Role of the Epigenome in Three Deep-Sea Polychaetes.</title>
        <authorList>
            <person name="Perez M."/>
            <person name="Aroh O."/>
            <person name="Sun Y."/>
            <person name="Lan Y."/>
            <person name="Juniper S.K."/>
            <person name="Young C.R."/>
            <person name="Angers B."/>
            <person name="Qian P.Y."/>
        </authorList>
    </citation>
    <scope>NUCLEOTIDE SEQUENCE</scope>
    <source>
        <strain evidence="9">P08H-3</strain>
    </source>
</reference>
<evidence type="ECO:0000313" key="10">
    <source>
        <dbReference type="Proteomes" id="UP001208570"/>
    </source>
</evidence>
<dbReference type="SUPFAM" id="SSF57667">
    <property type="entry name" value="beta-beta-alpha zinc fingers"/>
    <property type="match status" value="1"/>
</dbReference>
<feature type="compositionally biased region" description="Polar residues" evidence="6">
    <location>
        <begin position="326"/>
        <end position="344"/>
    </location>
</feature>
<feature type="compositionally biased region" description="Basic and acidic residues" evidence="6">
    <location>
        <begin position="251"/>
        <end position="274"/>
    </location>
</feature>
<feature type="compositionally biased region" description="Polar residues" evidence="6">
    <location>
        <begin position="428"/>
        <end position="447"/>
    </location>
</feature>
<dbReference type="InterPro" id="IPR013087">
    <property type="entry name" value="Znf_C2H2_type"/>
</dbReference>
<feature type="signal peptide" evidence="7">
    <location>
        <begin position="1"/>
        <end position="20"/>
    </location>
</feature>
<feature type="compositionally biased region" description="Low complexity" evidence="6">
    <location>
        <begin position="293"/>
        <end position="309"/>
    </location>
</feature>
<dbReference type="GO" id="GO:0008270">
    <property type="term" value="F:zinc ion binding"/>
    <property type="evidence" value="ECO:0007669"/>
    <property type="project" value="UniProtKB-KW"/>
</dbReference>
<comment type="caution">
    <text evidence="9">The sequence shown here is derived from an EMBL/GenBank/DDBJ whole genome shotgun (WGS) entry which is preliminary data.</text>
</comment>
<dbReference type="PROSITE" id="PS00028">
    <property type="entry name" value="ZINC_FINGER_C2H2_1"/>
    <property type="match status" value="1"/>
</dbReference>
<keyword evidence="10" id="KW-1185">Reference proteome</keyword>
<dbReference type="Proteomes" id="UP001208570">
    <property type="component" value="Unassembled WGS sequence"/>
</dbReference>
<proteinExistence type="predicted"/>
<dbReference type="AlphaFoldDB" id="A0AAD9JSE7"/>
<dbReference type="PROSITE" id="PS50157">
    <property type="entry name" value="ZINC_FINGER_C2H2_2"/>
    <property type="match status" value="2"/>
</dbReference>
<keyword evidence="1" id="KW-0479">Metal-binding</keyword>
<feature type="compositionally biased region" description="Polar residues" evidence="6">
    <location>
        <begin position="218"/>
        <end position="230"/>
    </location>
</feature>
<name>A0AAD9JSE7_9ANNE</name>
<feature type="domain" description="C2H2-type" evidence="8">
    <location>
        <begin position="129"/>
        <end position="161"/>
    </location>
</feature>
<evidence type="ECO:0000256" key="5">
    <source>
        <dbReference type="PROSITE-ProRule" id="PRU00042"/>
    </source>
</evidence>
<evidence type="ECO:0000256" key="7">
    <source>
        <dbReference type="SAM" id="SignalP"/>
    </source>
</evidence>
<dbReference type="Pfam" id="PF00096">
    <property type="entry name" value="zf-C2H2"/>
    <property type="match status" value="1"/>
</dbReference>
<feature type="domain" description="C2H2-type" evidence="8">
    <location>
        <begin position="95"/>
        <end position="122"/>
    </location>
</feature>
<evidence type="ECO:0000256" key="3">
    <source>
        <dbReference type="ARBA" id="ARBA00022771"/>
    </source>
</evidence>
<dbReference type="SMART" id="SM00355">
    <property type="entry name" value="ZnF_C2H2"/>
    <property type="match status" value="3"/>
</dbReference>
<feature type="compositionally biased region" description="Polar residues" evidence="6">
    <location>
        <begin position="351"/>
        <end position="360"/>
    </location>
</feature>
<evidence type="ECO:0000256" key="2">
    <source>
        <dbReference type="ARBA" id="ARBA00022737"/>
    </source>
</evidence>
<accession>A0AAD9JSE7</accession>
<dbReference type="GO" id="GO:0000977">
    <property type="term" value="F:RNA polymerase II transcription regulatory region sequence-specific DNA binding"/>
    <property type="evidence" value="ECO:0007669"/>
    <property type="project" value="TreeGrafter"/>
</dbReference>
<dbReference type="InterPro" id="IPR036236">
    <property type="entry name" value="Znf_C2H2_sf"/>
</dbReference>
<keyword evidence="4" id="KW-0862">Zinc</keyword>
<feature type="chain" id="PRO_5042214864" description="C2H2-type domain-containing protein" evidence="7">
    <location>
        <begin position="21"/>
        <end position="513"/>
    </location>
</feature>
<keyword evidence="7" id="KW-0732">Signal</keyword>
<gene>
    <name evidence="9" type="ORF">LSH36_172g00041</name>
</gene>
<evidence type="ECO:0000256" key="1">
    <source>
        <dbReference type="ARBA" id="ARBA00022723"/>
    </source>
</evidence>
<protein>
    <recommendedName>
        <fullName evidence="8">C2H2-type domain-containing protein</fullName>
    </recommendedName>
</protein>
<dbReference type="PANTHER" id="PTHR24409:SF295">
    <property type="entry name" value="AZ2-RELATED"/>
    <property type="match status" value="1"/>
</dbReference>
<evidence type="ECO:0000256" key="6">
    <source>
        <dbReference type="SAM" id="MobiDB-lite"/>
    </source>
</evidence>
<keyword evidence="3 5" id="KW-0863">Zinc-finger</keyword>
<dbReference type="Gene3D" id="3.30.160.60">
    <property type="entry name" value="Classic Zinc Finger"/>
    <property type="match status" value="1"/>
</dbReference>
<dbReference type="GO" id="GO:0000981">
    <property type="term" value="F:DNA-binding transcription factor activity, RNA polymerase II-specific"/>
    <property type="evidence" value="ECO:0007669"/>
    <property type="project" value="TreeGrafter"/>
</dbReference>